<dbReference type="NCBIfam" id="TIGR01909">
    <property type="entry name" value="C_GCAxxG_C_C"/>
    <property type="match status" value="1"/>
</dbReference>
<organism evidence="1 2">
    <name type="scientific">Intestinimonas butyriciproducens</name>
    <dbReference type="NCBI Taxonomy" id="1297617"/>
    <lineage>
        <taxon>Bacteria</taxon>
        <taxon>Bacillati</taxon>
        <taxon>Bacillota</taxon>
        <taxon>Clostridia</taxon>
        <taxon>Eubacteriales</taxon>
        <taxon>Intestinimonas</taxon>
    </lineage>
</organism>
<protein>
    <submittedName>
        <fullName evidence="1">C_GCAxxG_C_C family protein</fullName>
    </submittedName>
</protein>
<dbReference type="EMBL" id="CP011307">
    <property type="protein sequence ID" value="ALP93269.1"/>
    <property type="molecule type" value="Genomic_DNA"/>
</dbReference>
<reference evidence="1 2" key="1">
    <citation type="journal article" date="2015" name="Nat. Commun.">
        <title>Production of butyrate from lysine and the Amadori product fructoselysine by a human gut commensal.</title>
        <authorList>
            <person name="Bui T.P."/>
            <person name="Ritari J."/>
            <person name="Boeren S."/>
            <person name="de Waard P."/>
            <person name="Plugge C.M."/>
            <person name="de Vos W.M."/>
        </authorList>
    </citation>
    <scope>NUCLEOTIDE SEQUENCE [LARGE SCALE GENOMIC DNA]</scope>
    <source>
        <strain evidence="1 2">AF211</strain>
    </source>
</reference>
<dbReference type="AlphaFoldDB" id="A0A0S2W1Q4"/>
<dbReference type="KEGG" id="ibu:IB211_00875"/>
<accession>A0A0S2W1Q4</accession>
<keyword evidence="2" id="KW-1185">Reference proteome</keyword>
<evidence type="ECO:0000313" key="1">
    <source>
        <dbReference type="EMBL" id="ALP93269.1"/>
    </source>
</evidence>
<gene>
    <name evidence="1" type="ORF">IB211_00875</name>
</gene>
<evidence type="ECO:0000313" key="2">
    <source>
        <dbReference type="Proteomes" id="UP000064844"/>
    </source>
</evidence>
<dbReference type="RefSeq" id="WP_033116370.1">
    <property type="nucleotide sequence ID" value="NZ_CALICV010000017.1"/>
</dbReference>
<name>A0A0S2W1Q4_9FIRM</name>
<dbReference type="Pfam" id="PF09719">
    <property type="entry name" value="C_GCAxxG_C_C"/>
    <property type="match status" value="1"/>
</dbReference>
<sequence length="130" mass="14183">MDHTKRAQALRDVKERHYNCCQAALLPFAEEQGLDHEDICRLAAQFGAGMRRGSVCGAATGGLMALGLLGADEETAVEFQRRFRARAGAMDCRDLLEAAQKQGEEKKPHCDRVVALAVALVDELTAGKER</sequence>
<dbReference type="InterPro" id="IPR010181">
    <property type="entry name" value="CGCAxxGCC_motif"/>
</dbReference>
<dbReference type="Proteomes" id="UP000064844">
    <property type="component" value="Chromosome"/>
</dbReference>
<dbReference type="eggNOG" id="ENOG5032WSQ">
    <property type="taxonomic scope" value="Bacteria"/>
</dbReference>
<dbReference type="STRING" id="1297617.IB211_00875"/>
<reference evidence="2" key="2">
    <citation type="submission" date="2015-04" db="EMBL/GenBank/DDBJ databases">
        <title>A butyrogenic pathway from the amino acid lysine in a human gut commensal.</title>
        <authorList>
            <person name="de Vos W.M."/>
            <person name="Bui N.T.P."/>
            <person name="Plugge C.M."/>
            <person name="Ritari J."/>
        </authorList>
    </citation>
    <scope>NUCLEOTIDE SEQUENCE [LARGE SCALE GENOMIC DNA]</scope>
    <source>
        <strain evidence="2">AF211</strain>
    </source>
</reference>
<proteinExistence type="predicted"/>